<dbReference type="InterPro" id="IPR047048">
    <property type="entry name" value="TlyA"/>
</dbReference>
<keyword evidence="4" id="KW-0489">Methyltransferase</keyword>
<feature type="domain" description="RNA-binding S4" evidence="3">
    <location>
        <begin position="13"/>
        <end position="76"/>
    </location>
</feature>
<accession>A0A3B1CUG5</accession>
<evidence type="ECO:0000313" key="4">
    <source>
        <dbReference type="EMBL" id="VAX27494.1"/>
    </source>
</evidence>
<organism evidence="4">
    <name type="scientific">hydrothermal vent metagenome</name>
    <dbReference type="NCBI Taxonomy" id="652676"/>
    <lineage>
        <taxon>unclassified sequences</taxon>
        <taxon>metagenomes</taxon>
        <taxon>ecological metagenomes</taxon>
    </lineage>
</organism>
<dbReference type="GO" id="GO:0003723">
    <property type="term" value="F:RNA binding"/>
    <property type="evidence" value="ECO:0007669"/>
    <property type="project" value="UniProtKB-KW"/>
</dbReference>
<dbReference type="Pfam" id="PF01479">
    <property type="entry name" value="S4"/>
    <property type="match status" value="1"/>
</dbReference>
<dbReference type="SUPFAM" id="SSF55174">
    <property type="entry name" value="Alpha-L RNA-binding motif"/>
    <property type="match status" value="1"/>
</dbReference>
<dbReference type="PANTHER" id="PTHR32319">
    <property type="entry name" value="BACTERIAL HEMOLYSIN-LIKE PROTEIN"/>
    <property type="match status" value="1"/>
</dbReference>
<name>A0A3B1CUG5_9ZZZZ</name>
<keyword evidence="4" id="KW-0808">Transferase</keyword>
<dbReference type="Gene3D" id="3.10.290.10">
    <property type="entry name" value="RNA-binding S4 domain"/>
    <property type="match status" value="1"/>
</dbReference>
<reference evidence="4" key="1">
    <citation type="submission" date="2018-06" db="EMBL/GenBank/DDBJ databases">
        <authorList>
            <person name="Zhirakovskaya E."/>
        </authorList>
    </citation>
    <scope>NUCLEOTIDE SEQUENCE</scope>
</reference>
<sequence>MKGTDSIAKAPKERLDRLVFLRGLAESRERARALILGGLVIVDGNKIDKAGTFFKSDVAIHLCGQTHPFVSRGGLKLEAALEAFDVDVKQAVVIDVGASTGGFTDCLLKRDAARVYALDVGYGQLAWSLRQDPRVVVLERQNVRSLLAESIPEEVDLVTIDVSFISLEKVIPAIFPWMKEGGGLIALVKPQFEVGKGEVGKGGIVRDLEKRKAVLERICGMGSQWGLKTLGSICSPIRGQKGNVEYLAYFRRLFS</sequence>
<dbReference type="InterPro" id="IPR002877">
    <property type="entry name" value="RNA_MeTrfase_FtsJ_dom"/>
</dbReference>
<dbReference type="PIRSF" id="PIRSF005578">
    <property type="entry name" value="TlyA"/>
    <property type="match status" value="1"/>
</dbReference>
<dbReference type="GO" id="GO:0008168">
    <property type="term" value="F:methyltransferase activity"/>
    <property type="evidence" value="ECO:0007669"/>
    <property type="project" value="UniProtKB-KW"/>
</dbReference>
<dbReference type="GO" id="GO:0032259">
    <property type="term" value="P:methylation"/>
    <property type="evidence" value="ECO:0007669"/>
    <property type="project" value="UniProtKB-KW"/>
</dbReference>
<dbReference type="PROSITE" id="PS50889">
    <property type="entry name" value="S4"/>
    <property type="match status" value="1"/>
</dbReference>
<dbReference type="SUPFAM" id="SSF53335">
    <property type="entry name" value="S-adenosyl-L-methionine-dependent methyltransferases"/>
    <property type="match status" value="1"/>
</dbReference>
<evidence type="ECO:0000256" key="2">
    <source>
        <dbReference type="ARBA" id="ARBA00029460"/>
    </source>
</evidence>
<dbReference type="InterPro" id="IPR002942">
    <property type="entry name" value="S4_RNA-bd"/>
</dbReference>
<dbReference type="EMBL" id="UOGF01000029">
    <property type="protein sequence ID" value="VAX27494.1"/>
    <property type="molecule type" value="Genomic_DNA"/>
</dbReference>
<protein>
    <submittedName>
        <fullName evidence="4">RNA binding methyltransferase FtsJ like</fullName>
    </submittedName>
</protein>
<dbReference type="NCBIfam" id="TIGR00478">
    <property type="entry name" value="tly"/>
    <property type="match status" value="1"/>
</dbReference>
<evidence type="ECO:0000259" key="3">
    <source>
        <dbReference type="SMART" id="SM00363"/>
    </source>
</evidence>
<dbReference type="InterPro" id="IPR036986">
    <property type="entry name" value="S4_RNA-bd_sf"/>
</dbReference>
<dbReference type="AlphaFoldDB" id="A0A3B1CUG5"/>
<comment type="similarity">
    <text evidence="2">Belongs to the TlyA family.</text>
</comment>
<gene>
    <name evidence="4" type="ORF">MNBD_NITROSPIRAE01-379</name>
</gene>
<dbReference type="Pfam" id="PF01728">
    <property type="entry name" value="FtsJ"/>
    <property type="match status" value="1"/>
</dbReference>
<proteinExistence type="inferred from homology"/>
<dbReference type="PANTHER" id="PTHR32319:SF0">
    <property type="entry name" value="BACTERIAL HEMOLYSIN-LIKE PROTEIN"/>
    <property type="match status" value="1"/>
</dbReference>
<evidence type="ECO:0000256" key="1">
    <source>
        <dbReference type="ARBA" id="ARBA00022884"/>
    </source>
</evidence>
<dbReference type="Gene3D" id="3.40.50.150">
    <property type="entry name" value="Vaccinia Virus protein VP39"/>
    <property type="match status" value="1"/>
</dbReference>
<dbReference type="InterPro" id="IPR004538">
    <property type="entry name" value="Hemolysin_A/TlyA"/>
</dbReference>
<keyword evidence="1" id="KW-0694">RNA-binding</keyword>
<dbReference type="InterPro" id="IPR029063">
    <property type="entry name" value="SAM-dependent_MTases_sf"/>
</dbReference>
<dbReference type="CDD" id="cd02440">
    <property type="entry name" value="AdoMet_MTases"/>
    <property type="match status" value="1"/>
</dbReference>
<dbReference type="CDD" id="cd00165">
    <property type="entry name" value="S4"/>
    <property type="match status" value="1"/>
</dbReference>
<dbReference type="SMART" id="SM00363">
    <property type="entry name" value="S4"/>
    <property type="match status" value="1"/>
</dbReference>